<evidence type="ECO:0000313" key="1">
    <source>
        <dbReference type="EMBL" id="CRK91322.1"/>
    </source>
</evidence>
<keyword evidence="2" id="KW-1185">Reference proteome</keyword>
<dbReference type="EMBL" id="CVRI01000020">
    <property type="protein sequence ID" value="CRK91322.1"/>
    <property type="molecule type" value="Genomic_DNA"/>
</dbReference>
<evidence type="ECO:0000313" key="2">
    <source>
        <dbReference type="Proteomes" id="UP000183832"/>
    </source>
</evidence>
<organism evidence="1 2">
    <name type="scientific">Clunio marinus</name>
    <dbReference type="NCBI Taxonomy" id="568069"/>
    <lineage>
        <taxon>Eukaryota</taxon>
        <taxon>Metazoa</taxon>
        <taxon>Ecdysozoa</taxon>
        <taxon>Arthropoda</taxon>
        <taxon>Hexapoda</taxon>
        <taxon>Insecta</taxon>
        <taxon>Pterygota</taxon>
        <taxon>Neoptera</taxon>
        <taxon>Endopterygota</taxon>
        <taxon>Diptera</taxon>
        <taxon>Nematocera</taxon>
        <taxon>Chironomoidea</taxon>
        <taxon>Chironomidae</taxon>
        <taxon>Clunio</taxon>
    </lineage>
</organism>
<dbReference type="AlphaFoldDB" id="A0A1J1HUV4"/>
<accession>A0A1J1HUV4</accession>
<gene>
    <name evidence="1" type="ORF">CLUMA_CG004996</name>
</gene>
<protein>
    <submittedName>
        <fullName evidence="1">CLUMA_CG004996, isoform A</fullName>
    </submittedName>
</protein>
<reference evidence="1 2" key="1">
    <citation type="submission" date="2015-04" db="EMBL/GenBank/DDBJ databases">
        <authorList>
            <person name="Syromyatnikov M.Y."/>
            <person name="Popov V.N."/>
        </authorList>
    </citation>
    <scope>NUCLEOTIDE SEQUENCE [LARGE SCALE GENOMIC DNA]</scope>
</reference>
<name>A0A1J1HUV4_9DIPT</name>
<dbReference type="Proteomes" id="UP000183832">
    <property type="component" value="Unassembled WGS sequence"/>
</dbReference>
<proteinExistence type="predicted"/>
<sequence>MVQYLFSETEHVVDSERKMGFVVTTRTVIAQFGIAMRTQLDQNSRLEEACGLYNKNKSSCSDDCSEWVSVATTESCDEILILGFIIFLYMSRESRPKKNLKYTKSLLFSLHETITRAAVAKHKVMRLN</sequence>